<dbReference type="RefSeq" id="WP_346751105.1">
    <property type="nucleotide sequence ID" value="NZ_JAUJEA010000002.1"/>
</dbReference>
<dbReference type="InterPro" id="IPR023214">
    <property type="entry name" value="HAD_sf"/>
</dbReference>
<dbReference type="NCBIfam" id="TIGR01549">
    <property type="entry name" value="HAD-SF-IA-v1"/>
    <property type="match status" value="1"/>
</dbReference>
<dbReference type="SFLD" id="SFLDS00003">
    <property type="entry name" value="Haloacid_Dehalogenase"/>
    <property type="match status" value="1"/>
</dbReference>
<dbReference type="InterPro" id="IPR006439">
    <property type="entry name" value="HAD-SF_hydro_IA"/>
</dbReference>
<reference evidence="1" key="1">
    <citation type="submission" date="2023-06" db="EMBL/GenBank/DDBJ databases">
        <title>Genomic of Parafulvivirga corallium.</title>
        <authorList>
            <person name="Wang G."/>
        </authorList>
    </citation>
    <scope>NUCLEOTIDE SEQUENCE</scope>
    <source>
        <strain evidence="1">BMA10</strain>
    </source>
</reference>
<sequence length="213" mass="24415">MKLDKIKNFIFDLGGVIINLDVPATYKKFSEFTGVSQEDIANIVHSTDVFLDYEKGKISSELFRDGVRDLVKNDISDQLIDEAWLAMLQDIPVERLDLVKRLNKNFKTFILSNTNEIHIQEFHKIVDKGYGLENFRSIFNKVYYSYEMGKRKPDAEIFEQVLEENNLVAEETLFIEDSSDNIKAAEALGISTYHVPSNQLDLSYFTNGILKGA</sequence>
<dbReference type="PANTHER" id="PTHR43611">
    <property type="entry name" value="ALPHA-D-GLUCOSE 1-PHOSPHATE PHOSPHATASE"/>
    <property type="match status" value="1"/>
</dbReference>
<accession>A0ABT8KM23</accession>
<dbReference type="SUPFAM" id="SSF56784">
    <property type="entry name" value="HAD-like"/>
    <property type="match status" value="1"/>
</dbReference>
<keyword evidence="2" id="KW-1185">Reference proteome</keyword>
<dbReference type="CDD" id="cd02603">
    <property type="entry name" value="HAD_sEH-N_like"/>
    <property type="match status" value="1"/>
</dbReference>
<evidence type="ECO:0000313" key="1">
    <source>
        <dbReference type="EMBL" id="MDN5201077.1"/>
    </source>
</evidence>
<organism evidence="1 2">
    <name type="scientific">Splendidivirga corallicola</name>
    <dbReference type="NCBI Taxonomy" id="3051826"/>
    <lineage>
        <taxon>Bacteria</taxon>
        <taxon>Pseudomonadati</taxon>
        <taxon>Bacteroidota</taxon>
        <taxon>Cytophagia</taxon>
        <taxon>Cytophagales</taxon>
        <taxon>Splendidivirgaceae</taxon>
        <taxon>Splendidivirga</taxon>
    </lineage>
</organism>
<proteinExistence type="predicted"/>
<name>A0ABT8KM23_9BACT</name>
<gene>
    <name evidence="1" type="ORF">QQ008_06885</name>
</gene>
<dbReference type="InterPro" id="IPR036412">
    <property type="entry name" value="HAD-like_sf"/>
</dbReference>
<dbReference type="Proteomes" id="UP001172082">
    <property type="component" value="Unassembled WGS sequence"/>
</dbReference>
<dbReference type="Gene3D" id="3.40.50.1000">
    <property type="entry name" value="HAD superfamily/HAD-like"/>
    <property type="match status" value="1"/>
</dbReference>
<comment type="caution">
    <text evidence="1">The sequence shown here is derived from an EMBL/GenBank/DDBJ whole genome shotgun (WGS) entry which is preliminary data.</text>
</comment>
<dbReference type="NCBIfam" id="TIGR01509">
    <property type="entry name" value="HAD-SF-IA-v3"/>
    <property type="match status" value="1"/>
</dbReference>
<protein>
    <submittedName>
        <fullName evidence="1">HAD family phosphatase</fullName>
    </submittedName>
</protein>
<dbReference type="PANTHER" id="PTHR43611:SF3">
    <property type="entry name" value="FLAVIN MONONUCLEOTIDE HYDROLASE 1, CHLOROPLATIC"/>
    <property type="match status" value="1"/>
</dbReference>
<dbReference type="InterPro" id="IPR023198">
    <property type="entry name" value="PGP-like_dom2"/>
</dbReference>
<dbReference type="SFLD" id="SFLDG01129">
    <property type="entry name" value="C1.5:_HAD__Beta-PGM__Phosphata"/>
    <property type="match status" value="1"/>
</dbReference>
<dbReference type="Pfam" id="PF00702">
    <property type="entry name" value="Hydrolase"/>
    <property type="match status" value="1"/>
</dbReference>
<dbReference type="Gene3D" id="1.10.150.240">
    <property type="entry name" value="Putative phosphatase, domain 2"/>
    <property type="match status" value="1"/>
</dbReference>
<evidence type="ECO:0000313" key="2">
    <source>
        <dbReference type="Proteomes" id="UP001172082"/>
    </source>
</evidence>
<dbReference type="EMBL" id="JAUJEA010000002">
    <property type="protein sequence ID" value="MDN5201077.1"/>
    <property type="molecule type" value="Genomic_DNA"/>
</dbReference>